<comment type="caution">
    <text evidence="6">The sequence shown here is derived from an EMBL/GenBank/DDBJ whole genome shotgun (WGS) entry which is preliminary data.</text>
</comment>
<dbReference type="RefSeq" id="WP_345234303.1">
    <property type="nucleotide sequence ID" value="NZ_BAABIQ010000043.1"/>
</dbReference>
<feature type="domain" description="N-acetylmuramoyl-L-alanine amidase" evidence="5">
    <location>
        <begin position="75"/>
        <end position="206"/>
    </location>
</feature>
<evidence type="ECO:0000256" key="2">
    <source>
        <dbReference type="ARBA" id="ARBA00011901"/>
    </source>
</evidence>
<gene>
    <name evidence="6" type="ORF">GCM10023231_37450</name>
</gene>
<evidence type="ECO:0000313" key="6">
    <source>
        <dbReference type="EMBL" id="GAA4804831.1"/>
    </source>
</evidence>
<dbReference type="SUPFAM" id="SSF55846">
    <property type="entry name" value="N-acetylmuramoyl-L-alanine amidase-like"/>
    <property type="match status" value="1"/>
</dbReference>
<protein>
    <recommendedName>
        <fullName evidence="2">N-acetylmuramoyl-L-alanine amidase</fullName>
        <ecNumber evidence="2">3.5.1.28</ecNumber>
    </recommendedName>
</protein>
<reference evidence="7" key="1">
    <citation type="journal article" date="2019" name="Int. J. Syst. Evol. Microbiol.">
        <title>The Global Catalogue of Microorganisms (GCM) 10K type strain sequencing project: providing services to taxonomists for standard genome sequencing and annotation.</title>
        <authorList>
            <consortium name="The Broad Institute Genomics Platform"/>
            <consortium name="The Broad Institute Genome Sequencing Center for Infectious Disease"/>
            <person name="Wu L."/>
            <person name="Ma J."/>
        </authorList>
    </citation>
    <scope>NUCLEOTIDE SEQUENCE [LARGE SCALE GENOMIC DNA]</scope>
    <source>
        <strain evidence="7">JCM 18200</strain>
    </source>
</reference>
<evidence type="ECO:0000259" key="5">
    <source>
        <dbReference type="SMART" id="SM00644"/>
    </source>
</evidence>
<dbReference type="PANTHER" id="PTHR30417">
    <property type="entry name" value="N-ACETYLMURAMOYL-L-ALANINE AMIDASE AMID"/>
    <property type="match status" value="1"/>
</dbReference>
<keyword evidence="7" id="KW-1185">Reference proteome</keyword>
<keyword evidence="4" id="KW-0961">Cell wall biogenesis/degradation</keyword>
<dbReference type="EMBL" id="BAABIQ010000043">
    <property type="protein sequence ID" value="GAA4804831.1"/>
    <property type="molecule type" value="Genomic_DNA"/>
</dbReference>
<evidence type="ECO:0000256" key="1">
    <source>
        <dbReference type="ARBA" id="ARBA00001561"/>
    </source>
</evidence>
<proteinExistence type="predicted"/>
<comment type="catalytic activity">
    <reaction evidence="1">
        <text>Hydrolyzes the link between N-acetylmuramoyl residues and L-amino acid residues in certain cell-wall glycopeptides.</text>
        <dbReference type="EC" id="3.5.1.28"/>
    </reaction>
</comment>
<dbReference type="CDD" id="cd06583">
    <property type="entry name" value="PGRP"/>
    <property type="match status" value="1"/>
</dbReference>
<keyword evidence="3" id="KW-0378">Hydrolase</keyword>
<dbReference type="Proteomes" id="UP001501411">
    <property type="component" value="Unassembled WGS sequence"/>
</dbReference>
<evidence type="ECO:0000256" key="3">
    <source>
        <dbReference type="ARBA" id="ARBA00022801"/>
    </source>
</evidence>
<dbReference type="PROSITE" id="PS51257">
    <property type="entry name" value="PROKAR_LIPOPROTEIN"/>
    <property type="match status" value="1"/>
</dbReference>
<accession>A0ABP9C593</accession>
<evidence type="ECO:0000313" key="7">
    <source>
        <dbReference type="Proteomes" id="UP001501411"/>
    </source>
</evidence>
<dbReference type="SMART" id="SM00644">
    <property type="entry name" value="Ami_2"/>
    <property type="match status" value="1"/>
</dbReference>
<evidence type="ECO:0000256" key="4">
    <source>
        <dbReference type="ARBA" id="ARBA00023316"/>
    </source>
</evidence>
<sequence>MFRYFLGYTYFILFLLFSTSCASKKPFAETNKVYEKQVDSLSEVIKQPLPAPQLMAAEEIPIPDIEGKRKDLEWVGTVNFNMRKPNFVIIHHTAQDSIQQTLNTFTLSRTQVSAHYVIDKKGKVYQLLNDYLRAWHAGNSRWGSVTDLNSVSLGIEMDNNGIEPYTDAQIENLLGLLDTLKTTYNIPTENFIGHGDIAPGRKVDPGINFPWKRLAEKGFGLWYDDTLQTAPTSFNPLDGLRILGYDTRNPPEAIKAFKRHYIQTEVTDEWNPFALDVLYNLYLKKTAL</sequence>
<organism evidence="6 7">
    <name type="scientific">Olivibacter ginsenosidimutans</name>
    <dbReference type="NCBI Taxonomy" id="1176537"/>
    <lineage>
        <taxon>Bacteria</taxon>
        <taxon>Pseudomonadati</taxon>
        <taxon>Bacteroidota</taxon>
        <taxon>Sphingobacteriia</taxon>
        <taxon>Sphingobacteriales</taxon>
        <taxon>Sphingobacteriaceae</taxon>
        <taxon>Olivibacter</taxon>
    </lineage>
</organism>
<dbReference type="PANTHER" id="PTHR30417:SF1">
    <property type="entry name" value="N-ACETYLMURAMOYL-L-ALANINE AMIDASE AMID"/>
    <property type="match status" value="1"/>
</dbReference>
<dbReference type="InterPro" id="IPR051206">
    <property type="entry name" value="NAMLAA_amidase_2"/>
</dbReference>
<dbReference type="InterPro" id="IPR036505">
    <property type="entry name" value="Amidase/PGRP_sf"/>
</dbReference>
<dbReference type="EC" id="3.5.1.28" evidence="2"/>
<dbReference type="Pfam" id="PF01510">
    <property type="entry name" value="Amidase_2"/>
    <property type="match status" value="1"/>
</dbReference>
<dbReference type="Gene3D" id="3.40.80.10">
    <property type="entry name" value="Peptidoglycan recognition protein-like"/>
    <property type="match status" value="1"/>
</dbReference>
<name>A0ABP9C593_9SPHI</name>
<dbReference type="InterPro" id="IPR002502">
    <property type="entry name" value="Amidase_domain"/>
</dbReference>